<comment type="caution">
    <text evidence="10">The sequence shown here is derived from an EMBL/GenBank/DDBJ whole genome shotgun (WGS) entry which is preliminary data.</text>
</comment>
<dbReference type="NCBIfam" id="NF008653">
    <property type="entry name" value="PRK11650.1"/>
    <property type="match status" value="1"/>
</dbReference>
<dbReference type="GO" id="GO:0016887">
    <property type="term" value="F:ATP hydrolysis activity"/>
    <property type="evidence" value="ECO:0007669"/>
    <property type="project" value="InterPro"/>
</dbReference>
<keyword evidence="7 10" id="KW-0067">ATP-binding</keyword>
<accession>A0A1I4UVX8</accession>
<evidence type="ECO:0000256" key="1">
    <source>
        <dbReference type="ARBA" id="ARBA00004417"/>
    </source>
</evidence>
<dbReference type="PROSITE" id="PS00211">
    <property type="entry name" value="ABC_TRANSPORTER_1"/>
    <property type="match status" value="1"/>
</dbReference>
<dbReference type="InterPro" id="IPR008995">
    <property type="entry name" value="Mo/tungstate-bd_C_term_dom"/>
</dbReference>
<dbReference type="InterPro" id="IPR027417">
    <property type="entry name" value="P-loop_NTPase"/>
</dbReference>
<protein>
    <submittedName>
        <fullName evidence="10">ABC transporter ATP-binding protein</fullName>
    </submittedName>
</protein>
<gene>
    <name evidence="10" type="ORF">CXZ10_07670</name>
</gene>
<keyword evidence="5" id="KW-0997">Cell inner membrane</keyword>
<evidence type="ECO:0000256" key="4">
    <source>
        <dbReference type="ARBA" id="ARBA00022475"/>
    </source>
</evidence>
<evidence type="ECO:0000313" key="10">
    <source>
        <dbReference type="EMBL" id="PKR89769.1"/>
    </source>
</evidence>
<dbReference type="InterPro" id="IPR012340">
    <property type="entry name" value="NA-bd_OB-fold"/>
</dbReference>
<dbReference type="PANTHER" id="PTHR43875:SF3">
    <property type="entry name" value="MALTOSE_MALTODEXTRIN IMPORT ATP-BINDING PROTEIN MALK"/>
    <property type="match status" value="1"/>
</dbReference>
<name>A0A1I4UVX8_9HYPH</name>
<evidence type="ECO:0000313" key="11">
    <source>
        <dbReference type="Proteomes" id="UP000233491"/>
    </source>
</evidence>
<dbReference type="InterPro" id="IPR015855">
    <property type="entry name" value="ABC_transpr_MalK-like"/>
</dbReference>
<dbReference type="EMBL" id="PJNW01000004">
    <property type="protein sequence ID" value="PKR89769.1"/>
    <property type="molecule type" value="Genomic_DNA"/>
</dbReference>
<evidence type="ECO:0000256" key="5">
    <source>
        <dbReference type="ARBA" id="ARBA00022519"/>
    </source>
</evidence>
<dbReference type="FunFam" id="3.40.50.300:FF:000042">
    <property type="entry name" value="Maltose/maltodextrin ABC transporter, ATP-binding protein"/>
    <property type="match status" value="1"/>
</dbReference>
<evidence type="ECO:0000256" key="3">
    <source>
        <dbReference type="ARBA" id="ARBA00022448"/>
    </source>
</evidence>
<dbReference type="OrthoDB" id="8046206at2"/>
<keyword evidence="11" id="KW-1185">Reference proteome</keyword>
<dbReference type="InterPro" id="IPR040582">
    <property type="entry name" value="OB_MalK-like"/>
</dbReference>
<reference evidence="10 11" key="1">
    <citation type="submission" date="2017-12" db="EMBL/GenBank/DDBJ databases">
        <title>Anaerobic carbon monoxide metabolism by Pleomorphomonas carboxyditropha sp. nov., a new mesophilic hydrogenogenic carboxidotroph.</title>
        <authorList>
            <person name="Esquivel-Elizondo S."/>
            <person name="Krajmalnik-Brown R."/>
        </authorList>
    </citation>
    <scope>NUCLEOTIDE SEQUENCE [LARGE SCALE GENOMIC DNA]</scope>
    <source>
        <strain evidence="10 11">R5-392</strain>
    </source>
</reference>
<sequence>MSHLEVRDVVKRYGQLTVLSGVSFAAQRGEFVVMVGPSGCGKSTLLRSIAGLEEISSGSVSIAGHDITAAEPSDRGVAMVFQNYALYPHMTVAQNMGFALKVARRPRSEIDAAVTRAAEILRITDHLGKYPKALSGGQKQRVAIGRAITRAPEVFLFDEPLSNLDAALRSQMRIELSRLHRELGATMLYVTHDQTEAMTMADRIIVMNGGNIEQIGSPLDLYNRPATRFVAGFIGSPRMNFIAARVVRLSGRTVGLSLGEGRPLLDLEFAPGETLPVLGDAVTLGIRPEALGDGGEIHLADAEVAVVEALGRETLVYSDAHTLRTTDSESLDGYFAALVPSQSDKRPGQRVSLRADRSAFVVFAADGATLHDASPVHHE</sequence>
<dbReference type="Pfam" id="PF00005">
    <property type="entry name" value="ABC_tran"/>
    <property type="match status" value="1"/>
</dbReference>
<dbReference type="SMART" id="SM00382">
    <property type="entry name" value="AAA"/>
    <property type="match status" value="1"/>
</dbReference>
<evidence type="ECO:0000259" key="9">
    <source>
        <dbReference type="PROSITE" id="PS50893"/>
    </source>
</evidence>
<dbReference type="SUPFAM" id="SSF52540">
    <property type="entry name" value="P-loop containing nucleoside triphosphate hydrolases"/>
    <property type="match status" value="1"/>
</dbReference>
<dbReference type="CDD" id="cd03301">
    <property type="entry name" value="ABC_MalK_N"/>
    <property type="match status" value="1"/>
</dbReference>
<dbReference type="AlphaFoldDB" id="A0A1I4UVX8"/>
<proteinExistence type="inferred from homology"/>
<keyword evidence="3" id="KW-0813">Transport</keyword>
<comment type="subcellular location">
    <subcellularLocation>
        <location evidence="1">Cell inner membrane</location>
        <topology evidence="1">Peripheral membrane protein</topology>
    </subcellularLocation>
</comment>
<dbReference type="GO" id="GO:0005524">
    <property type="term" value="F:ATP binding"/>
    <property type="evidence" value="ECO:0007669"/>
    <property type="project" value="UniProtKB-KW"/>
</dbReference>
<dbReference type="InterPro" id="IPR003593">
    <property type="entry name" value="AAA+_ATPase"/>
</dbReference>
<evidence type="ECO:0000256" key="8">
    <source>
        <dbReference type="ARBA" id="ARBA00023136"/>
    </source>
</evidence>
<evidence type="ECO:0000256" key="6">
    <source>
        <dbReference type="ARBA" id="ARBA00022741"/>
    </source>
</evidence>
<dbReference type="GO" id="GO:0015423">
    <property type="term" value="F:ABC-type maltose transporter activity"/>
    <property type="evidence" value="ECO:0007669"/>
    <property type="project" value="TreeGrafter"/>
</dbReference>
<dbReference type="GO" id="GO:1990060">
    <property type="term" value="C:maltose transport complex"/>
    <property type="evidence" value="ECO:0007669"/>
    <property type="project" value="TreeGrafter"/>
</dbReference>
<dbReference type="Pfam" id="PF17912">
    <property type="entry name" value="OB_MalK"/>
    <property type="match status" value="1"/>
</dbReference>
<evidence type="ECO:0000256" key="7">
    <source>
        <dbReference type="ARBA" id="ARBA00022840"/>
    </source>
</evidence>
<feature type="domain" description="ABC transporter" evidence="9">
    <location>
        <begin position="4"/>
        <end position="234"/>
    </location>
</feature>
<organism evidence="10 11">
    <name type="scientific">Pleomorphomonas diazotrophica</name>
    <dbReference type="NCBI Taxonomy" id="1166257"/>
    <lineage>
        <taxon>Bacteria</taxon>
        <taxon>Pseudomonadati</taxon>
        <taxon>Pseudomonadota</taxon>
        <taxon>Alphaproteobacteria</taxon>
        <taxon>Hyphomicrobiales</taxon>
        <taxon>Pleomorphomonadaceae</taxon>
        <taxon>Pleomorphomonas</taxon>
    </lineage>
</organism>
<dbReference type="SUPFAM" id="SSF50331">
    <property type="entry name" value="MOP-like"/>
    <property type="match status" value="1"/>
</dbReference>
<dbReference type="PROSITE" id="PS50893">
    <property type="entry name" value="ABC_TRANSPORTER_2"/>
    <property type="match status" value="1"/>
</dbReference>
<keyword evidence="4" id="KW-1003">Cell membrane</keyword>
<dbReference type="RefSeq" id="WP_101288570.1">
    <property type="nucleotide sequence ID" value="NZ_FOUQ01000009.1"/>
</dbReference>
<comment type="similarity">
    <text evidence="2">Belongs to the ABC transporter superfamily.</text>
</comment>
<keyword evidence="6" id="KW-0547">Nucleotide-binding</keyword>
<dbReference type="Gene3D" id="2.40.50.140">
    <property type="entry name" value="Nucleic acid-binding proteins"/>
    <property type="match status" value="1"/>
</dbReference>
<dbReference type="InterPro" id="IPR003439">
    <property type="entry name" value="ABC_transporter-like_ATP-bd"/>
</dbReference>
<dbReference type="Gene3D" id="2.40.50.100">
    <property type="match status" value="1"/>
</dbReference>
<dbReference type="Proteomes" id="UP000233491">
    <property type="component" value="Unassembled WGS sequence"/>
</dbReference>
<dbReference type="Gene3D" id="3.40.50.300">
    <property type="entry name" value="P-loop containing nucleotide triphosphate hydrolases"/>
    <property type="match status" value="1"/>
</dbReference>
<keyword evidence="8" id="KW-0472">Membrane</keyword>
<dbReference type="InterPro" id="IPR047641">
    <property type="entry name" value="ABC_transpr_MalK/UgpC-like"/>
</dbReference>
<evidence type="ECO:0000256" key="2">
    <source>
        <dbReference type="ARBA" id="ARBA00005417"/>
    </source>
</evidence>
<dbReference type="InterPro" id="IPR017871">
    <property type="entry name" value="ABC_transporter-like_CS"/>
</dbReference>
<dbReference type="GO" id="GO:0055052">
    <property type="term" value="C:ATP-binding cassette (ABC) transporter complex, substrate-binding subunit-containing"/>
    <property type="evidence" value="ECO:0007669"/>
    <property type="project" value="TreeGrafter"/>
</dbReference>
<dbReference type="PANTHER" id="PTHR43875">
    <property type="entry name" value="MALTODEXTRIN IMPORT ATP-BINDING PROTEIN MSMX"/>
    <property type="match status" value="1"/>
</dbReference>